<proteinExistence type="predicted"/>
<name>K1S067_9ZZZZ</name>
<comment type="caution">
    <text evidence="1">The sequence shown here is derived from an EMBL/GenBank/DDBJ whole genome shotgun (WGS) entry which is preliminary data.</text>
</comment>
<reference evidence="1" key="1">
    <citation type="journal article" date="2013" name="Environ. Microbiol.">
        <title>Microbiota from the distal guts of lean and obese adolescents exhibit partial functional redundancy besides clear differences in community structure.</title>
        <authorList>
            <person name="Ferrer M."/>
            <person name="Ruiz A."/>
            <person name="Lanza F."/>
            <person name="Haange S.B."/>
            <person name="Oberbach A."/>
            <person name="Till H."/>
            <person name="Bargiela R."/>
            <person name="Campoy C."/>
            <person name="Segura M.T."/>
            <person name="Richter M."/>
            <person name="von Bergen M."/>
            <person name="Seifert J."/>
            <person name="Suarez A."/>
        </authorList>
    </citation>
    <scope>NUCLEOTIDE SEQUENCE</scope>
</reference>
<accession>K1S067</accession>
<evidence type="ECO:0000313" key="1">
    <source>
        <dbReference type="EMBL" id="EKC48734.1"/>
    </source>
</evidence>
<sequence length="153" mass="16790">MESTNEEVAAAPEKASNNAPYDHFEILAGGITKLSVYPKYNPRIKQTFMLRVGGKGSRDISDMDVSLSKDTFIYDGNACKPEVTVSYRKDTVLEQGIDYTISYEKNVNAGTATAVISGKGLFYGKIRKDFTIQKTGEESHIHEVVIDEAVAAT</sequence>
<feature type="non-terminal residue" evidence="1">
    <location>
        <position position="153"/>
    </location>
</feature>
<gene>
    <name evidence="1" type="ORF">LEA_18744</name>
</gene>
<keyword evidence="1" id="KW-0378">Hydrolase</keyword>
<protein>
    <submittedName>
        <fullName evidence="1">Glycoside hydrolase family 5</fullName>
    </submittedName>
</protein>
<dbReference type="EMBL" id="AJWY01012870">
    <property type="protein sequence ID" value="EKC48734.1"/>
    <property type="molecule type" value="Genomic_DNA"/>
</dbReference>
<dbReference type="GO" id="GO:0016787">
    <property type="term" value="F:hydrolase activity"/>
    <property type="evidence" value="ECO:0007669"/>
    <property type="project" value="UniProtKB-KW"/>
</dbReference>
<organism evidence="1">
    <name type="scientific">human gut metagenome</name>
    <dbReference type="NCBI Taxonomy" id="408170"/>
    <lineage>
        <taxon>unclassified sequences</taxon>
        <taxon>metagenomes</taxon>
        <taxon>organismal metagenomes</taxon>
    </lineage>
</organism>
<dbReference type="AlphaFoldDB" id="K1S067"/>